<keyword evidence="2" id="KW-0413">Isomerase</keyword>
<reference evidence="2" key="1">
    <citation type="submission" date="2022-12" db="EMBL/GenBank/DDBJ databases">
        <authorList>
            <person name="Deng Y."/>
            <person name="Zhang Y.-Q."/>
        </authorList>
    </citation>
    <scope>NUCLEOTIDE SEQUENCE</scope>
    <source>
        <strain evidence="2">CPCC 205372</strain>
    </source>
</reference>
<dbReference type="InterPro" id="IPR024344">
    <property type="entry name" value="MDMPI_metal-binding"/>
</dbReference>
<protein>
    <submittedName>
        <fullName evidence="2">Maleylpyruvate isomerase N-terminal domain-containing protein</fullName>
    </submittedName>
</protein>
<dbReference type="GO" id="GO:0016853">
    <property type="term" value="F:isomerase activity"/>
    <property type="evidence" value="ECO:0007669"/>
    <property type="project" value="UniProtKB-KW"/>
</dbReference>
<name>A0ABT4PYG0_9MYCO</name>
<evidence type="ECO:0000313" key="2">
    <source>
        <dbReference type="EMBL" id="MCZ8381555.1"/>
    </source>
</evidence>
<keyword evidence="3" id="KW-1185">Reference proteome</keyword>
<dbReference type="Gene3D" id="1.20.120.450">
    <property type="entry name" value="dinb family like domain"/>
    <property type="match status" value="1"/>
</dbReference>
<dbReference type="SUPFAM" id="SSF109854">
    <property type="entry name" value="DinB/YfiT-like putative metalloenzymes"/>
    <property type="match status" value="1"/>
</dbReference>
<comment type="caution">
    <text evidence="2">The sequence shown here is derived from an EMBL/GenBank/DDBJ whole genome shotgun (WGS) entry which is preliminary data.</text>
</comment>
<accession>A0ABT4PYG0</accession>
<organism evidence="2 3">
    <name type="scientific">Mycobacterium hippophais</name>
    <dbReference type="NCBI Taxonomy" id="3016340"/>
    <lineage>
        <taxon>Bacteria</taxon>
        <taxon>Bacillati</taxon>
        <taxon>Actinomycetota</taxon>
        <taxon>Actinomycetes</taxon>
        <taxon>Mycobacteriales</taxon>
        <taxon>Mycobacteriaceae</taxon>
        <taxon>Mycobacterium</taxon>
    </lineage>
</organism>
<gene>
    <name evidence="2" type="ORF">O6P37_22030</name>
</gene>
<dbReference type="RefSeq" id="WP_269896092.1">
    <property type="nucleotide sequence ID" value="NZ_JAPZPY010000012.1"/>
</dbReference>
<dbReference type="Proteomes" id="UP001142153">
    <property type="component" value="Unassembled WGS sequence"/>
</dbReference>
<dbReference type="InterPro" id="IPR034660">
    <property type="entry name" value="DinB/YfiT-like"/>
</dbReference>
<sequence>MPVDHAAVQDTLADAWDRWSHRCAILTPAEWTADTRCGAWDVRALIAHMCPDAAMFDAIADATMEGPAAVNDPAQLLRRFNSDGGAAHTMAEDLAATAAAEATALSPRDAADRFAESAARLRADPWPGATVISHPIVGSTTLAVTARLALMEATVHLLDLADAVGGVEPSYAALTLTRDLLIDVPSPTAAVEMLAGRAAAHTVVPVVR</sequence>
<feature type="domain" description="Mycothiol-dependent maleylpyruvate isomerase metal-binding" evidence="1">
    <location>
        <begin position="12"/>
        <end position="161"/>
    </location>
</feature>
<evidence type="ECO:0000259" key="1">
    <source>
        <dbReference type="Pfam" id="PF11716"/>
    </source>
</evidence>
<evidence type="ECO:0000313" key="3">
    <source>
        <dbReference type="Proteomes" id="UP001142153"/>
    </source>
</evidence>
<proteinExistence type="predicted"/>
<dbReference type="EMBL" id="JAPZPY010000012">
    <property type="protein sequence ID" value="MCZ8381555.1"/>
    <property type="molecule type" value="Genomic_DNA"/>
</dbReference>
<dbReference type="Pfam" id="PF11716">
    <property type="entry name" value="MDMPI_N"/>
    <property type="match status" value="1"/>
</dbReference>